<organism evidence="1 2">
    <name type="scientific">Hymenobacter oligotrophus</name>
    <dbReference type="NCBI Taxonomy" id="2319843"/>
    <lineage>
        <taxon>Bacteria</taxon>
        <taxon>Pseudomonadati</taxon>
        <taxon>Bacteroidota</taxon>
        <taxon>Cytophagia</taxon>
        <taxon>Cytophagales</taxon>
        <taxon>Hymenobacteraceae</taxon>
        <taxon>Hymenobacter</taxon>
    </lineage>
</organism>
<gene>
    <name evidence="1" type="ORF">D3Y59_06550</name>
</gene>
<keyword evidence="2" id="KW-1185">Reference proteome</keyword>
<dbReference type="AlphaFoldDB" id="A0A3B7RB56"/>
<evidence type="ECO:0000313" key="2">
    <source>
        <dbReference type="Proteomes" id="UP000262802"/>
    </source>
</evidence>
<reference evidence="1 2" key="1">
    <citation type="submission" date="2018-09" db="EMBL/GenBank/DDBJ databases">
        <title>Hymenobacter medium sp. nov., isolated from R2A medium.</title>
        <authorList>
            <person name="Yingchao G."/>
        </authorList>
    </citation>
    <scope>NUCLEOTIDE SEQUENCE [LARGE SCALE GENOMIC DNA]</scope>
    <source>
        <strain evidence="2">sh-6</strain>
    </source>
</reference>
<proteinExistence type="predicted"/>
<dbReference type="Proteomes" id="UP000262802">
    <property type="component" value="Chromosome"/>
</dbReference>
<dbReference type="KEGG" id="hyh:D3Y59_06550"/>
<accession>A0A3B7RB56</accession>
<dbReference type="EMBL" id="CP032317">
    <property type="protein sequence ID" value="AYA36746.1"/>
    <property type="molecule type" value="Genomic_DNA"/>
</dbReference>
<evidence type="ECO:0000313" key="1">
    <source>
        <dbReference type="EMBL" id="AYA36746.1"/>
    </source>
</evidence>
<sequence length="248" mass="27377">MIGLLALVAAPALAQTNPASTAVTTGVGANENLAAMGRLGSFSMAVPFDNRYIGMKGTPYTVPRWLPGTIYMRRGVQASDLPLKYDSFSQRLLALRPSKDSIMVDLNQVDKFVLRETLPGVDGKATVVAEHFYQRLSSPTAAIRDAFVEVLYARQGGKYELYKLPRKIFIKSERDQGYNSGRDYNEIMDVNEFHVKLPSGAVAKIAKPGNKQLEAVLPKADAERFKALKINIRTEEDLRKAIAQLDAQ</sequence>
<protein>
    <submittedName>
        <fullName evidence="1">Uncharacterized protein</fullName>
    </submittedName>
</protein>
<name>A0A3B7RB56_9BACT</name>
<dbReference type="OrthoDB" id="934917at2"/>